<dbReference type="PATRIC" id="fig|866536.3.peg.2770"/>
<dbReference type="InterPro" id="IPR029127">
    <property type="entry name" value="MvaI_BcnI"/>
</dbReference>
<reference evidence="3" key="1">
    <citation type="submission" date="2012-06" db="EMBL/GenBank/DDBJ databases">
        <title>The complete genome of Belliella baltica DSM 15883.</title>
        <authorList>
            <person name="Lucas S."/>
            <person name="Copeland A."/>
            <person name="Lapidus A."/>
            <person name="Goodwin L."/>
            <person name="Pitluck S."/>
            <person name="Peters L."/>
            <person name="Mikhailova N."/>
            <person name="Davenport K."/>
            <person name="Kyrpides N."/>
            <person name="Mavromatis K."/>
            <person name="Pagani I."/>
            <person name="Ivanova N."/>
            <person name="Ovchinnikova G."/>
            <person name="Zeytun A."/>
            <person name="Detter J.C."/>
            <person name="Han C."/>
            <person name="Land M."/>
            <person name="Hauser L."/>
            <person name="Markowitz V."/>
            <person name="Cheng J.-F."/>
            <person name="Hugenholtz P."/>
            <person name="Woyke T."/>
            <person name="Wu D."/>
            <person name="Tindall B."/>
            <person name="Pomrenke H."/>
            <person name="Brambilla E."/>
            <person name="Klenk H.-P."/>
            <person name="Eisen J.A."/>
        </authorList>
    </citation>
    <scope>NUCLEOTIDE SEQUENCE [LARGE SCALE GENOMIC DNA]</scope>
    <source>
        <strain evidence="3">DSM 15883 / CIP 108006 / LMG 21964 / BA134</strain>
    </source>
</reference>
<feature type="domain" description="MvaI/BcnI restriction endonuclease" evidence="1">
    <location>
        <begin position="162"/>
        <end position="383"/>
    </location>
</feature>
<dbReference type="OrthoDB" id="9204522at2"/>
<dbReference type="STRING" id="866536.Belba_2689"/>
<name>I3Z7L5_BELBD</name>
<evidence type="ECO:0000313" key="2">
    <source>
        <dbReference type="EMBL" id="AFL85233.1"/>
    </source>
</evidence>
<dbReference type="EMBL" id="CP003281">
    <property type="protein sequence ID" value="AFL85233.1"/>
    <property type="molecule type" value="Genomic_DNA"/>
</dbReference>
<evidence type="ECO:0000313" key="3">
    <source>
        <dbReference type="Proteomes" id="UP000006050"/>
    </source>
</evidence>
<evidence type="ECO:0000259" key="1">
    <source>
        <dbReference type="Pfam" id="PF15515"/>
    </source>
</evidence>
<organism evidence="2 3">
    <name type="scientific">Belliella baltica (strain DSM 15883 / CIP 108006 / LMG 21964 / BA134)</name>
    <dbReference type="NCBI Taxonomy" id="866536"/>
    <lineage>
        <taxon>Bacteria</taxon>
        <taxon>Pseudomonadati</taxon>
        <taxon>Bacteroidota</taxon>
        <taxon>Cytophagia</taxon>
        <taxon>Cytophagales</taxon>
        <taxon>Cyclobacteriaceae</taxon>
        <taxon>Belliella</taxon>
    </lineage>
</organism>
<dbReference type="AlphaFoldDB" id="I3Z7L5"/>
<dbReference type="Gene3D" id="3.40.210.20">
    <property type="entry name" value="MvaI/BcnI restriction endonuclease, catalytic domain"/>
    <property type="match status" value="1"/>
</dbReference>
<dbReference type="InterPro" id="IPR043004">
    <property type="entry name" value="MvaI_BcnI_cat"/>
</dbReference>
<dbReference type="InterPro" id="IPR043005">
    <property type="entry name" value="MvaI_BcnI_rec"/>
</dbReference>
<dbReference type="RefSeq" id="WP_014773186.1">
    <property type="nucleotide sequence ID" value="NC_018010.1"/>
</dbReference>
<dbReference type="REBASE" id="49021">
    <property type="entry name" value="Bba15883ORF2688P"/>
</dbReference>
<dbReference type="Gene3D" id="3.30.70.3570">
    <property type="entry name" value="MvaI/BcnI restriction endonuclease, recognition domain"/>
    <property type="match status" value="1"/>
</dbReference>
<dbReference type="eggNOG" id="ENOG502Z999">
    <property type="taxonomic scope" value="Bacteria"/>
</dbReference>
<protein>
    <recommendedName>
        <fullName evidence="1">MvaI/BcnI restriction endonuclease domain-containing protein</fullName>
    </recommendedName>
</protein>
<sequence>MRVLTEAEQLKIKILTKNQVSLSLIEPTETGLKKSIMDATGSVRSFLKENSIHDYDIQGQGQENKVQIEALIYQDFQVIHSTASLYRPQTKKGDPRIWFSGLTKIANPNDIIAIIFFDDCLHIFNLTRLNIGTLIDSALTNPFKELISAINFEESEIAIELLNKLKLIANSGFVKSVVNSDTGIGRTIELLLGIEMNSSKSPDYKGIELKSFRDSRNNRKGLFGKTPDWKLSKFKSRVEILDAFGYWEKGVFRLYNTIRGTGRNAQGLILKIEDKKDWLVENSDRPEIGDFLVWKLETLRKELLKKHKETFWIKADSKIEDNNEYFHFKEVEHTKNPMIDKFEILVETGAITLDYPIKRMPDGKVIDKGCNFKLKANCLDLLFPPSDIYNLT</sequence>
<dbReference type="Pfam" id="PF15515">
    <property type="entry name" value="MvaI_BcnI"/>
    <property type="match status" value="1"/>
</dbReference>
<dbReference type="Proteomes" id="UP000006050">
    <property type="component" value="Chromosome"/>
</dbReference>
<proteinExistence type="predicted"/>
<dbReference type="KEGG" id="bbd:Belba_2689"/>
<dbReference type="CDD" id="cd22347">
    <property type="entry name" value="PDDEXK_nuclease"/>
    <property type="match status" value="1"/>
</dbReference>
<accession>I3Z7L5</accession>
<keyword evidence="3" id="KW-1185">Reference proteome</keyword>
<dbReference type="HOGENOM" id="CLU_043527_0_0_10"/>
<gene>
    <name evidence="2" type="ordered locus">Belba_2689</name>
</gene>